<dbReference type="Pfam" id="PF13655">
    <property type="entry name" value="RVT_N"/>
    <property type="match status" value="1"/>
</dbReference>
<dbReference type="AlphaFoldDB" id="A0A4D4MEG9"/>
<evidence type="ECO:0000256" key="1">
    <source>
        <dbReference type="SAM" id="MobiDB-lite"/>
    </source>
</evidence>
<dbReference type="PROSITE" id="PS50878">
    <property type="entry name" value="RT_POL"/>
    <property type="match status" value="1"/>
</dbReference>
<feature type="compositionally biased region" description="Basic and acidic residues" evidence="1">
    <location>
        <begin position="568"/>
        <end position="577"/>
    </location>
</feature>
<dbReference type="PANTHER" id="PTHR34047:SF10">
    <property type="entry name" value="GROUP II INTRON-ASSOCIATED OPEN READING FRAME"/>
    <property type="match status" value="1"/>
</dbReference>
<dbReference type="Pfam" id="PF01844">
    <property type="entry name" value="HNH"/>
    <property type="match status" value="1"/>
</dbReference>
<name>A0A4D4MEG9_STRAX</name>
<keyword evidence="3" id="KW-0808">Transferase</keyword>
<dbReference type="InterPro" id="IPR030931">
    <property type="entry name" value="Group_II_RT_mat"/>
</dbReference>
<dbReference type="InterPro" id="IPR003615">
    <property type="entry name" value="HNH_nuc"/>
</dbReference>
<dbReference type="GO" id="GO:0003676">
    <property type="term" value="F:nucleic acid binding"/>
    <property type="evidence" value="ECO:0007669"/>
    <property type="project" value="InterPro"/>
</dbReference>
<comment type="caution">
    <text evidence="3">The sequence shown here is derived from an EMBL/GenBank/DDBJ whole genome shotgun (WGS) entry which is preliminary data.</text>
</comment>
<evidence type="ECO:0000313" key="3">
    <source>
        <dbReference type="EMBL" id="GDY69979.1"/>
    </source>
</evidence>
<dbReference type="Pfam" id="PF08388">
    <property type="entry name" value="GIIM"/>
    <property type="match status" value="1"/>
</dbReference>
<protein>
    <submittedName>
        <fullName evidence="3">Group II intron reverse transcriptase/maturase</fullName>
    </submittedName>
</protein>
<sequence>MTELAIAEPRMNGPEGDAEFWHSIDWSREETSVKRLRQRIFRAAREGDMKQVRNLQKLMRRSRANTLTSVRRVCQVSTGKKTAGIDGQKALSPEKRGKTARQILADPMSHPQPVRRVYIPKANGKRRPLGIPVIRDRVDQARFKNALEPEWEARFEARSYGFRPGRGAWDAIEMIFNVAGRRTAKRLWVLDADLSAAFDHISHQHLMDSVGLFPGRRQIQQWLRAGVMEDGRFVSTPEGTPQGGVISPLLMNIALHGMGEVIGANRPWNAKTTSPTLVRYADDFVVFCTTENEAIKAKQDLAAWLEPRGLSFNEEKTRVVHLSSGVDFLGFNVGRFRQKLIIKPSRDALQRARKRISTTARENSGSPTESLVRALSPFVRGWSTYYRTVCSKETFNLLDAHTFEVLKRWAMRRHRRKPWGWIKRRYWGTFQPGRSSKWVFGTPEHYLPQASWMPIQRHTLVKDDASPDDQELEEYWGNRRRKRIQAVGEPKKILSLAYRQRGLCPRCGLDLIDGVGFDPDDVQDWANWFTGSLRAIHVHHLTYRSKGGSDHPSNLELIHTTCHRQAHAGDRKYDAHRRPQASLSRMRG</sequence>
<reference evidence="3 4" key="1">
    <citation type="submission" date="2019-04" db="EMBL/GenBank/DDBJ databases">
        <title>Draft genome sequences of Streptomyces avermitilis NBRC 14893.</title>
        <authorList>
            <person name="Komaki H."/>
            <person name="Tamura T."/>
            <person name="Hosoyama A."/>
        </authorList>
    </citation>
    <scope>NUCLEOTIDE SEQUENCE [LARGE SCALE GENOMIC DNA]</scope>
    <source>
        <strain evidence="3 4">NBRC 14893</strain>
    </source>
</reference>
<dbReference type="InterPro" id="IPR051083">
    <property type="entry name" value="GrpII_Intron_Splice-Mob/Def"/>
</dbReference>
<evidence type="ECO:0000313" key="4">
    <source>
        <dbReference type="Proteomes" id="UP000302139"/>
    </source>
</evidence>
<dbReference type="GO" id="GO:0003964">
    <property type="term" value="F:RNA-directed DNA polymerase activity"/>
    <property type="evidence" value="ECO:0007669"/>
    <property type="project" value="UniProtKB-KW"/>
</dbReference>
<dbReference type="CDD" id="cd00085">
    <property type="entry name" value="HNHc"/>
    <property type="match status" value="1"/>
</dbReference>
<dbReference type="NCBIfam" id="TIGR04416">
    <property type="entry name" value="group_II_RT_mat"/>
    <property type="match status" value="1"/>
</dbReference>
<dbReference type="InterPro" id="IPR013597">
    <property type="entry name" value="Mat_intron_G2"/>
</dbReference>
<gene>
    <name evidence="3" type="ORF">SAV14893_093720</name>
</gene>
<keyword evidence="3" id="KW-0695">RNA-directed DNA polymerase</keyword>
<feature type="domain" description="Reverse transcriptase" evidence="2">
    <location>
        <begin position="100"/>
        <end position="333"/>
    </location>
</feature>
<dbReference type="InterPro" id="IPR002711">
    <property type="entry name" value="HNH"/>
</dbReference>
<evidence type="ECO:0000259" key="2">
    <source>
        <dbReference type="PROSITE" id="PS50878"/>
    </source>
</evidence>
<proteinExistence type="predicted"/>
<dbReference type="Gene3D" id="1.10.30.50">
    <property type="match status" value="1"/>
</dbReference>
<dbReference type="InterPro" id="IPR000477">
    <property type="entry name" value="RT_dom"/>
</dbReference>
<dbReference type="GO" id="GO:0004519">
    <property type="term" value="F:endonuclease activity"/>
    <property type="evidence" value="ECO:0007669"/>
    <property type="project" value="InterPro"/>
</dbReference>
<keyword evidence="3" id="KW-0548">Nucleotidyltransferase</keyword>
<dbReference type="RefSeq" id="WP_037650981.1">
    <property type="nucleotide sequence ID" value="NZ_BAABTN010000055.1"/>
</dbReference>
<dbReference type="CDD" id="cd01651">
    <property type="entry name" value="RT_G2_intron"/>
    <property type="match status" value="1"/>
</dbReference>
<dbReference type="SUPFAM" id="SSF56672">
    <property type="entry name" value="DNA/RNA polymerases"/>
    <property type="match status" value="1"/>
</dbReference>
<accession>A0A4D4MEG9</accession>
<dbReference type="PANTHER" id="PTHR34047">
    <property type="entry name" value="NUCLEAR INTRON MATURASE 1, MITOCHONDRIAL-RELATED"/>
    <property type="match status" value="1"/>
</dbReference>
<organism evidence="3 4">
    <name type="scientific">Streptomyces avermitilis</name>
    <dbReference type="NCBI Taxonomy" id="33903"/>
    <lineage>
        <taxon>Bacteria</taxon>
        <taxon>Bacillati</taxon>
        <taxon>Actinomycetota</taxon>
        <taxon>Actinomycetes</taxon>
        <taxon>Kitasatosporales</taxon>
        <taxon>Streptomycetaceae</taxon>
        <taxon>Streptomyces</taxon>
    </lineage>
</organism>
<dbReference type="InterPro" id="IPR025960">
    <property type="entry name" value="RVT_N"/>
</dbReference>
<feature type="region of interest" description="Disordered" evidence="1">
    <location>
        <begin position="568"/>
        <end position="588"/>
    </location>
</feature>
<dbReference type="Proteomes" id="UP000302139">
    <property type="component" value="Unassembled WGS sequence"/>
</dbReference>
<dbReference type="GO" id="GO:0008270">
    <property type="term" value="F:zinc ion binding"/>
    <property type="evidence" value="ECO:0007669"/>
    <property type="project" value="InterPro"/>
</dbReference>
<dbReference type="InterPro" id="IPR043502">
    <property type="entry name" value="DNA/RNA_pol_sf"/>
</dbReference>
<dbReference type="Pfam" id="PF00078">
    <property type="entry name" value="RVT_1"/>
    <property type="match status" value="1"/>
</dbReference>
<dbReference type="EMBL" id="BJHX01000003">
    <property type="protein sequence ID" value="GDY69979.1"/>
    <property type="molecule type" value="Genomic_DNA"/>
</dbReference>